<gene>
    <name evidence="4" type="ORF">DK182_00860</name>
</gene>
<evidence type="ECO:0000256" key="2">
    <source>
        <dbReference type="ARBA" id="ARBA00022840"/>
    </source>
</evidence>
<dbReference type="Gene3D" id="3.40.50.300">
    <property type="entry name" value="P-loop containing nucleotide triphosphate hydrolases"/>
    <property type="match status" value="1"/>
</dbReference>
<dbReference type="RefSeq" id="WP_002959479.1">
    <property type="nucleotide sequence ID" value="NZ_CP029490.1"/>
</dbReference>
<evidence type="ECO:0000313" key="4">
    <source>
        <dbReference type="EMBL" id="AWN19987.1"/>
    </source>
</evidence>
<protein>
    <submittedName>
        <fullName evidence="4">ABC transporter ATP-binding protein</fullName>
    </submittedName>
</protein>
<keyword evidence="1" id="KW-0547">Nucleotide-binding</keyword>
<sequence length="240" mass="26188">MENRIDLQDLHKAFGSQMVLDGVSLTLAKGEILGLIGPSGAGKSTLIKTMLGMEKSDSGQALVLDKQMPNRHVLGRIGYMAQSDALYESLTGLENLEFFGQMKGLMHKDLAQAIAHVAKVVDLQDSLKIYVSAYSGGMKRRLSLAIALLGNPELLVLDEPTVGIDPALRREVWKELRTIRDQGRSIIITTHVMDEAGLTNRVALLLAGKIIACDEPQKLKESYGVDSIEDVFLEAEASEE</sequence>
<reference evidence="4 5" key="1">
    <citation type="submission" date="2018-05" db="EMBL/GenBank/DDBJ databases">
        <title>Complete genome sequences of Streptococcus sobrinus.</title>
        <authorList>
            <person name="Sales M."/>
            <person name="Jensen P.A."/>
        </authorList>
    </citation>
    <scope>NUCLEOTIDE SEQUENCE [LARGE SCALE GENOMIC DNA]</scope>
    <source>
        <strain evidence="4 5">SL1</strain>
    </source>
</reference>
<dbReference type="InterPro" id="IPR027417">
    <property type="entry name" value="P-loop_NTPase"/>
</dbReference>
<dbReference type="InterPro" id="IPR003593">
    <property type="entry name" value="AAA+_ATPase"/>
</dbReference>
<dbReference type="PANTHER" id="PTHR43038">
    <property type="entry name" value="ATP-BINDING CASSETTE, SUB-FAMILY H, MEMBER 1"/>
    <property type="match status" value="1"/>
</dbReference>
<dbReference type="CDD" id="cd03263">
    <property type="entry name" value="ABC_subfamily_A"/>
    <property type="match status" value="1"/>
</dbReference>
<dbReference type="GeneID" id="93923073"/>
<evidence type="ECO:0000256" key="1">
    <source>
        <dbReference type="ARBA" id="ARBA00022741"/>
    </source>
</evidence>
<dbReference type="Pfam" id="PF00005">
    <property type="entry name" value="ABC_tran"/>
    <property type="match status" value="1"/>
</dbReference>
<name>A0ABN5LJ98_9STRE</name>
<dbReference type="PROSITE" id="PS00211">
    <property type="entry name" value="ABC_TRANSPORTER_1"/>
    <property type="match status" value="1"/>
</dbReference>
<keyword evidence="2 4" id="KW-0067">ATP-binding</keyword>
<evidence type="ECO:0000259" key="3">
    <source>
        <dbReference type="PROSITE" id="PS50893"/>
    </source>
</evidence>
<keyword evidence="5" id="KW-1185">Reference proteome</keyword>
<dbReference type="SMART" id="SM00382">
    <property type="entry name" value="AAA"/>
    <property type="match status" value="1"/>
</dbReference>
<dbReference type="InterPro" id="IPR017871">
    <property type="entry name" value="ABC_transporter-like_CS"/>
</dbReference>
<dbReference type="PANTHER" id="PTHR43038:SF3">
    <property type="entry name" value="ABC TRANSPORTER G FAMILY MEMBER 20 ISOFORM X1"/>
    <property type="match status" value="1"/>
</dbReference>
<dbReference type="EMBL" id="CP029490">
    <property type="protein sequence ID" value="AWN19987.1"/>
    <property type="molecule type" value="Genomic_DNA"/>
</dbReference>
<dbReference type="Proteomes" id="UP000245369">
    <property type="component" value="Chromosome"/>
</dbReference>
<organism evidence="4 5">
    <name type="scientific">Streptococcus sobrinus</name>
    <dbReference type="NCBI Taxonomy" id="1310"/>
    <lineage>
        <taxon>Bacteria</taxon>
        <taxon>Bacillati</taxon>
        <taxon>Bacillota</taxon>
        <taxon>Bacilli</taxon>
        <taxon>Lactobacillales</taxon>
        <taxon>Streptococcaceae</taxon>
        <taxon>Streptococcus</taxon>
    </lineage>
</organism>
<feature type="domain" description="ABC transporter" evidence="3">
    <location>
        <begin position="5"/>
        <end position="232"/>
    </location>
</feature>
<dbReference type="GO" id="GO:0005524">
    <property type="term" value="F:ATP binding"/>
    <property type="evidence" value="ECO:0007669"/>
    <property type="project" value="UniProtKB-KW"/>
</dbReference>
<dbReference type="InterPro" id="IPR003439">
    <property type="entry name" value="ABC_transporter-like_ATP-bd"/>
</dbReference>
<dbReference type="SUPFAM" id="SSF52540">
    <property type="entry name" value="P-loop containing nucleoside triphosphate hydrolases"/>
    <property type="match status" value="1"/>
</dbReference>
<accession>A0ABN5LJ98</accession>
<dbReference type="PROSITE" id="PS50893">
    <property type="entry name" value="ABC_TRANSPORTER_2"/>
    <property type="match status" value="1"/>
</dbReference>
<evidence type="ECO:0000313" key="5">
    <source>
        <dbReference type="Proteomes" id="UP000245369"/>
    </source>
</evidence>
<proteinExistence type="predicted"/>